<dbReference type="PANTHER" id="PTHR33931:SF2">
    <property type="entry name" value="HOLIN-LIKE PROTEIN CIDA"/>
    <property type="match status" value="1"/>
</dbReference>
<evidence type="ECO:0000256" key="3">
    <source>
        <dbReference type="ARBA" id="ARBA00022692"/>
    </source>
</evidence>
<feature type="transmembrane region" description="Helical" evidence="6">
    <location>
        <begin position="25"/>
        <end position="42"/>
    </location>
</feature>
<evidence type="ECO:0000313" key="8">
    <source>
        <dbReference type="Proteomes" id="UP000288843"/>
    </source>
</evidence>
<evidence type="ECO:0000256" key="4">
    <source>
        <dbReference type="ARBA" id="ARBA00022989"/>
    </source>
</evidence>
<dbReference type="GO" id="GO:0005886">
    <property type="term" value="C:plasma membrane"/>
    <property type="evidence" value="ECO:0007669"/>
    <property type="project" value="UniProtKB-SubCell"/>
</dbReference>
<feature type="transmembrane region" description="Helical" evidence="6">
    <location>
        <begin position="88"/>
        <end position="111"/>
    </location>
</feature>
<dbReference type="Proteomes" id="UP000288843">
    <property type="component" value="Unassembled WGS sequence"/>
</dbReference>
<keyword evidence="3 6" id="KW-0812">Transmembrane</keyword>
<dbReference type="RefSeq" id="WP_128320282.1">
    <property type="nucleotide sequence ID" value="NZ_QKOX01000045.1"/>
</dbReference>
<dbReference type="EMBL" id="QKOX01000045">
    <property type="protein sequence ID" value="RWT15794.1"/>
    <property type="molecule type" value="Genomic_DNA"/>
</dbReference>
<protein>
    <submittedName>
        <fullName evidence="7">CidA/LrgA family protein</fullName>
    </submittedName>
</protein>
<keyword evidence="4 6" id="KW-1133">Transmembrane helix</keyword>
<accession>A0A443VEY3</accession>
<dbReference type="InterPro" id="IPR005538">
    <property type="entry name" value="LrgA/CidA"/>
</dbReference>
<evidence type="ECO:0000256" key="5">
    <source>
        <dbReference type="ARBA" id="ARBA00023136"/>
    </source>
</evidence>
<sequence length="129" mass="13993">MVKAFALLVVAQLLGELLRNLLHLPLPGPVIGMFILALFIILRGANRISSTPDNALKQLAEGLINNMGLLFVPAGVGIITEGGILREYWLPILIGLVFSTILGLIVTGLVMHHFSRKNNTQSETTELPE</sequence>
<organism evidence="7 8">
    <name type="scientific">Raoultella planticola</name>
    <name type="common">Klebsiella planticola</name>
    <dbReference type="NCBI Taxonomy" id="575"/>
    <lineage>
        <taxon>Bacteria</taxon>
        <taxon>Pseudomonadati</taxon>
        <taxon>Pseudomonadota</taxon>
        <taxon>Gammaproteobacteria</taxon>
        <taxon>Enterobacterales</taxon>
        <taxon>Enterobacteriaceae</taxon>
        <taxon>Klebsiella/Raoultella group</taxon>
        <taxon>Raoultella</taxon>
    </lineage>
</organism>
<evidence type="ECO:0000313" key="7">
    <source>
        <dbReference type="EMBL" id="RWT15794.1"/>
    </source>
</evidence>
<dbReference type="AlphaFoldDB" id="A0A443VEY3"/>
<feature type="transmembrane region" description="Helical" evidence="6">
    <location>
        <begin position="63"/>
        <end position="82"/>
    </location>
</feature>
<dbReference type="PANTHER" id="PTHR33931">
    <property type="entry name" value="HOLIN-LIKE PROTEIN CIDA-RELATED"/>
    <property type="match status" value="1"/>
</dbReference>
<keyword evidence="2" id="KW-1003">Cell membrane</keyword>
<evidence type="ECO:0000256" key="6">
    <source>
        <dbReference type="SAM" id="Phobius"/>
    </source>
</evidence>
<dbReference type="Pfam" id="PF03788">
    <property type="entry name" value="LrgA"/>
    <property type="match status" value="1"/>
</dbReference>
<proteinExistence type="predicted"/>
<keyword evidence="5 6" id="KW-0472">Membrane</keyword>
<comment type="caution">
    <text evidence="7">The sequence shown here is derived from an EMBL/GenBank/DDBJ whole genome shotgun (WGS) entry which is preliminary data.</text>
</comment>
<name>A0A443VEY3_RAOPL</name>
<gene>
    <name evidence="7" type="ORF">DN603_27310</name>
</gene>
<evidence type="ECO:0000256" key="1">
    <source>
        <dbReference type="ARBA" id="ARBA00004651"/>
    </source>
</evidence>
<comment type="subcellular location">
    <subcellularLocation>
        <location evidence="1">Cell membrane</location>
        <topology evidence="1">Multi-pass membrane protein</topology>
    </subcellularLocation>
</comment>
<evidence type="ECO:0000256" key="2">
    <source>
        <dbReference type="ARBA" id="ARBA00022475"/>
    </source>
</evidence>
<reference evidence="7 8" key="1">
    <citation type="submission" date="2018-06" db="EMBL/GenBank/DDBJ databases">
        <title>Carbapenemase-producing Enterobacteriaceae present in wastewater treatment plant effluent and nearby surface waters in the US.</title>
        <authorList>
            <person name="Mathys D.A."/>
            <person name="Mollenkopf D.F."/>
            <person name="Feicht S.M."/>
            <person name="Adams R.J."/>
            <person name="Albers A.L."/>
            <person name="Stuever D.M."/>
            <person name="Daniels J.B."/>
            <person name="Wittum T.E."/>
        </authorList>
    </citation>
    <scope>NUCLEOTIDE SEQUENCE [LARGE SCALE GENOMIC DNA]</scope>
    <source>
        <strain evidence="7 8">GEO_47_Down_B</strain>
    </source>
</reference>